<dbReference type="EMBL" id="JABFJV010000084">
    <property type="protein sequence ID" value="NOK34824.1"/>
    <property type="molecule type" value="Genomic_DNA"/>
</dbReference>
<reference evidence="4 5" key="1">
    <citation type="submission" date="2020-05" db="EMBL/GenBank/DDBJ databases">
        <authorList>
            <person name="Whitworth D."/>
        </authorList>
    </citation>
    <scope>NUCLEOTIDE SEQUENCE [LARGE SCALE GENOMIC DNA]</scope>
    <source>
        <strain evidence="4 5">AB043B</strain>
    </source>
</reference>
<evidence type="ECO:0000313" key="5">
    <source>
        <dbReference type="Proteomes" id="UP000563426"/>
    </source>
</evidence>
<comment type="similarity">
    <text evidence="1">Belongs to the transglycosylase Slt family.</text>
</comment>
<dbReference type="InterPro" id="IPR008258">
    <property type="entry name" value="Transglycosylase_SLT_dom_1"/>
</dbReference>
<keyword evidence="5" id="KW-1185">Reference proteome</keyword>
<feature type="compositionally biased region" description="Pro residues" evidence="2">
    <location>
        <begin position="240"/>
        <end position="253"/>
    </location>
</feature>
<feature type="region of interest" description="Disordered" evidence="2">
    <location>
        <begin position="234"/>
        <end position="253"/>
    </location>
</feature>
<dbReference type="SUPFAM" id="SSF53955">
    <property type="entry name" value="Lysozyme-like"/>
    <property type="match status" value="1"/>
</dbReference>
<dbReference type="CDD" id="cd16896">
    <property type="entry name" value="LT_Slt70-like"/>
    <property type="match status" value="1"/>
</dbReference>
<evidence type="ECO:0000259" key="3">
    <source>
        <dbReference type="Pfam" id="PF01464"/>
    </source>
</evidence>
<dbReference type="Pfam" id="PF01464">
    <property type="entry name" value="SLT"/>
    <property type="match status" value="1"/>
</dbReference>
<dbReference type="OrthoDB" id="9781970at2"/>
<gene>
    <name evidence="4" type="ORF">HMI49_16615</name>
</gene>
<dbReference type="PANTHER" id="PTHR37423:SF2">
    <property type="entry name" value="MEMBRANE-BOUND LYTIC MUREIN TRANSGLYCOSYLASE C"/>
    <property type="match status" value="1"/>
</dbReference>
<dbReference type="AlphaFoldDB" id="A0A3A8HXX8"/>
<evidence type="ECO:0000256" key="2">
    <source>
        <dbReference type="SAM" id="MobiDB-lite"/>
    </source>
</evidence>
<organism evidence="4 5">
    <name type="scientific">Corallococcus exercitus</name>
    <dbReference type="NCBI Taxonomy" id="2316736"/>
    <lineage>
        <taxon>Bacteria</taxon>
        <taxon>Pseudomonadati</taxon>
        <taxon>Myxococcota</taxon>
        <taxon>Myxococcia</taxon>
        <taxon>Myxococcales</taxon>
        <taxon>Cystobacterineae</taxon>
        <taxon>Myxococcaceae</taxon>
        <taxon>Corallococcus</taxon>
    </lineage>
</organism>
<accession>A0A3A8HXX8</accession>
<proteinExistence type="inferred from homology"/>
<comment type="caution">
    <text evidence="4">The sequence shown here is derived from an EMBL/GenBank/DDBJ whole genome shotgun (WGS) entry which is preliminary data.</text>
</comment>
<evidence type="ECO:0000256" key="1">
    <source>
        <dbReference type="ARBA" id="ARBA00007734"/>
    </source>
</evidence>
<name>A0A3A8HXX8_9BACT</name>
<protein>
    <submittedName>
        <fullName evidence="4">Transglycosylase SLT domain-containing protein</fullName>
    </submittedName>
</protein>
<dbReference type="PANTHER" id="PTHR37423">
    <property type="entry name" value="SOLUBLE LYTIC MUREIN TRANSGLYCOSYLASE-RELATED"/>
    <property type="match status" value="1"/>
</dbReference>
<evidence type="ECO:0000313" key="4">
    <source>
        <dbReference type="EMBL" id="NOK34824.1"/>
    </source>
</evidence>
<sequence>MSGPAASGGRSLGTRFFAGLHALSSGCSRLPLLAGVALVVSARVVPLLEEPAPQSVVPEVVAQETVSEEAALIDAVLAKRAPDLGLTLRRRLGQAIDEESRRTGYDPLLVLALIDVESDFEEESVSEKGARGLMQIKPSTLHFLAEKEGLKLSREEVVADPAVCVRLGIRYLRSLQGRFGGDLDLALMAYNAGPTRIRDAMKAGELEKFRRYPRAVRRDFRRFREGHGLGGDWALAQRELPPPTPDETPTAAP</sequence>
<dbReference type="RefSeq" id="WP_120526754.1">
    <property type="nucleotide sequence ID" value="NZ_JABFJV010000084.1"/>
</dbReference>
<feature type="domain" description="Transglycosylase SLT" evidence="3">
    <location>
        <begin position="95"/>
        <end position="203"/>
    </location>
</feature>
<dbReference type="Gene3D" id="1.10.530.10">
    <property type="match status" value="1"/>
</dbReference>
<dbReference type="Proteomes" id="UP000563426">
    <property type="component" value="Unassembled WGS sequence"/>
</dbReference>
<dbReference type="InterPro" id="IPR023346">
    <property type="entry name" value="Lysozyme-like_dom_sf"/>
</dbReference>